<reference evidence="4" key="1">
    <citation type="journal article" date="2023" name="G3 (Bethesda)">
        <title>Whole genome assembly and annotation of the endangered Caribbean coral Acropora cervicornis.</title>
        <authorList>
            <person name="Selwyn J.D."/>
            <person name="Vollmer S.V."/>
        </authorList>
    </citation>
    <scope>NUCLEOTIDE SEQUENCE</scope>
    <source>
        <strain evidence="4">K2</strain>
    </source>
</reference>
<feature type="domain" description="BTB" evidence="3">
    <location>
        <begin position="29"/>
        <end position="102"/>
    </location>
</feature>
<evidence type="ECO:0000256" key="2">
    <source>
        <dbReference type="ARBA" id="ARBA00022490"/>
    </source>
</evidence>
<dbReference type="InterPro" id="IPR038648">
    <property type="entry name" value="PHR_sf"/>
</dbReference>
<accession>A0AAD9R288</accession>
<dbReference type="InterPro" id="IPR000210">
    <property type="entry name" value="BTB/POZ_dom"/>
</dbReference>
<keyword evidence="2" id="KW-0963">Cytoplasm</keyword>
<dbReference type="Gene3D" id="1.25.40.420">
    <property type="match status" value="1"/>
</dbReference>
<organism evidence="4 5">
    <name type="scientific">Acropora cervicornis</name>
    <name type="common">Staghorn coral</name>
    <dbReference type="NCBI Taxonomy" id="6130"/>
    <lineage>
        <taxon>Eukaryota</taxon>
        <taxon>Metazoa</taxon>
        <taxon>Cnidaria</taxon>
        <taxon>Anthozoa</taxon>
        <taxon>Hexacorallia</taxon>
        <taxon>Scleractinia</taxon>
        <taxon>Astrocoeniina</taxon>
        <taxon>Acroporidae</taxon>
        <taxon>Acropora</taxon>
    </lineage>
</organism>
<sequence length="397" mass="45337">MATVQENWQINCPSISQRTKYIFNTALLSDVKFIVPVSNGKSESKEIPAHKLVLAISSSVFFAMFYGQMADTRDSIELPDCEYEGVLELFRFIYSDEVELTGSNVMNVLYLAKKYLVPSLAEKCAEFLRKNLDASNVFTILPQAQKFEDKELEDRCWKVIQMHTEDIPGTIYGEVLRVRANSERSLVESVVKREKLNVNEVELFKVVDRWAEEKIEKQGIASDGNAKRVIIGEEILKEIRFPLMSQKEFARFVIDSNILNVQEVGDMIKHYSQVLTSPLPYLQSPRTGVLRRVCRFNRYWPAGWGYGGVLDSLILSVDKDVLLYGVQHFGCEGCEYTVSMEIKDATSKLSLAKKSGTYCSEKDLDHLYYGFDILFDSPVILESVKRYEVALVKRDLS</sequence>
<dbReference type="PROSITE" id="PS50097">
    <property type="entry name" value="BTB"/>
    <property type="match status" value="1"/>
</dbReference>
<dbReference type="EMBL" id="JARQWQ010000005">
    <property type="protein sequence ID" value="KAK2571807.1"/>
    <property type="molecule type" value="Genomic_DNA"/>
</dbReference>
<evidence type="ECO:0000259" key="3">
    <source>
        <dbReference type="PROSITE" id="PS50097"/>
    </source>
</evidence>
<keyword evidence="5" id="KW-1185">Reference proteome</keyword>
<protein>
    <submittedName>
        <fullName evidence="4">BTB/POZ domain-containing protein 6</fullName>
    </submittedName>
</protein>
<dbReference type="InterPro" id="IPR011705">
    <property type="entry name" value="BACK"/>
</dbReference>
<proteinExistence type="predicted"/>
<dbReference type="PANTHER" id="PTHR45774">
    <property type="entry name" value="BTB/POZ DOMAIN-CONTAINING"/>
    <property type="match status" value="1"/>
</dbReference>
<dbReference type="Pfam" id="PF00651">
    <property type="entry name" value="BTB"/>
    <property type="match status" value="1"/>
</dbReference>
<comment type="subcellular location">
    <subcellularLocation>
        <location evidence="1">Cytoplasm</location>
    </subcellularLocation>
</comment>
<dbReference type="PANTHER" id="PTHR45774:SF3">
    <property type="entry name" value="BTB (POZ) DOMAIN-CONTAINING 2B-RELATED"/>
    <property type="match status" value="1"/>
</dbReference>
<dbReference type="Proteomes" id="UP001249851">
    <property type="component" value="Unassembled WGS sequence"/>
</dbReference>
<dbReference type="SMART" id="SM00225">
    <property type="entry name" value="BTB"/>
    <property type="match status" value="1"/>
</dbReference>
<dbReference type="Gene3D" id="3.30.710.10">
    <property type="entry name" value="Potassium Channel Kv1.1, Chain A"/>
    <property type="match status" value="1"/>
</dbReference>
<dbReference type="Pfam" id="PF08005">
    <property type="entry name" value="PHR"/>
    <property type="match status" value="1"/>
</dbReference>
<gene>
    <name evidence="4" type="ORF">P5673_003208</name>
</gene>
<evidence type="ECO:0000313" key="5">
    <source>
        <dbReference type="Proteomes" id="UP001249851"/>
    </source>
</evidence>
<evidence type="ECO:0000313" key="4">
    <source>
        <dbReference type="EMBL" id="KAK2571807.1"/>
    </source>
</evidence>
<dbReference type="AlphaFoldDB" id="A0AAD9R288"/>
<dbReference type="Gene3D" id="2.60.120.820">
    <property type="entry name" value="PHR domain"/>
    <property type="match status" value="1"/>
</dbReference>
<reference evidence="4" key="2">
    <citation type="journal article" date="2023" name="Science">
        <title>Genomic signatures of disease resistance in endangered staghorn corals.</title>
        <authorList>
            <person name="Vollmer S.V."/>
            <person name="Selwyn J.D."/>
            <person name="Despard B.A."/>
            <person name="Roesel C.L."/>
        </authorList>
    </citation>
    <scope>NUCLEOTIDE SEQUENCE</scope>
    <source>
        <strain evidence="4">K2</strain>
    </source>
</reference>
<dbReference type="SMART" id="SM00875">
    <property type="entry name" value="BACK"/>
    <property type="match status" value="1"/>
</dbReference>
<dbReference type="GO" id="GO:0005829">
    <property type="term" value="C:cytosol"/>
    <property type="evidence" value="ECO:0007669"/>
    <property type="project" value="TreeGrafter"/>
</dbReference>
<dbReference type="InterPro" id="IPR011333">
    <property type="entry name" value="SKP1/BTB/POZ_sf"/>
</dbReference>
<name>A0AAD9R288_ACRCE</name>
<comment type="caution">
    <text evidence="4">The sequence shown here is derived from an EMBL/GenBank/DDBJ whole genome shotgun (WGS) entry which is preliminary data.</text>
</comment>
<dbReference type="GO" id="GO:0022008">
    <property type="term" value="P:neurogenesis"/>
    <property type="evidence" value="ECO:0007669"/>
    <property type="project" value="TreeGrafter"/>
</dbReference>
<dbReference type="InterPro" id="IPR012983">
    <property type="entry name" value="PHR"/>
</dbReference>
<dbReference type="SUPFAM" id="SSF54695">
    <property type="entry name" value="POZ domain"/>
    <property type="match status" value="1"/>
</dbReference>
<evidence type="ECO:0000256" key="1">
    <source>
        <dbReference type="ARBA" id="ARBA00004496"/>
    </source>
</evidence>